<dbReference type="AlphaFoldDB" id="A0A427XTM6"/>
<feature type="compositionally biased region" description="Low complexity" evidence="3">
    <location>
        <begin position="100"/>
        <end position="110"/>
    </location>
</feature>
<evidence type="ECO:0000256" key="3">
    <source>
        <dbReference type="SAM" id="MobiDB-lite"/>
    </source>
</evidence>
<dbReference type="STRING" id="1890683.A0A427XTM6"/>
<protein>
    <submittedName>
        <fullName evidence="5">Ribosomal RNA-processing protein 7</fullName>
    </submittedName>
</protein>
<evidence type="ECO:0000256" key="1">
    <source>
        <dbReference type="ARBA" id="ARBA00006110"/>
    </source>
</evidence>
<organism evidence="5 6">
    <name type="scientific">Saitozyma podzolica</name>
    <dbReference type="NCBI Taxonomy" id="1890683"/>
    <lineage>
        <taxon>Eukaryota</taxon>
        <taxon>Fungi</taxon>
        <taxon>Dikarya</taxon>
        <taxon>Basidiomycota</taxon>
        <taxon>Agaricomycotina</taxon>
        <taxon>Tremellomycetes</taxon>
        <taxon>Tremellales</taxon>
        <taxon>Trimorphomycetaceae</taxon>
        <taxon>Saitozyma</taxon>
    </lineage>
</organism>
<evidence type="ECO:0000259" key="4">
    <source>
        <dbReference type="Pfam" id="PF12923"/>
    </source>
</evidence>
<dbReference type="OrthoDB" id="5390at2759"/>
<proteinExistence type="inferred from homology"/>
<name>A0A427XTM6_9TREE</name>
<feature type="compositionally biased region" description="Low complexity" evidence="3">
    <location>
        <begin position="7"/>
        <end position="25"/>
    </location>
</feature>
<feature type="compositionally biased region" description="Basic and acidic residues" evidence="3">
    <location>
        <begin position="148"/>
        <end position="159"/>
    </location>
</feature>
<accession>A0A427XTM6</accession>
<dbReference type="GO" id="GO:0000028">
    <property type="term" value="P:ribosomal small subunit assembly"/>
    <property type="evidence" value="ECO:0007669"/>
    <property type="project" value="TreeGrafter"/>
</dbReference>
<feature type="domain" description="Ribosomal RNA-processing protein 7 C-terminal" evidence="4">
    <location>
        <begin position="254"/>
        <end position="377"/>
    </location>
</feature>
<dbReference type="InterPro" id="IPR040446">
    <property type="entry name" value="RRP7"/>
</dbReference>
<keyword evidence="2" id="KW-0175">Coiled coil</keyword>
<dbReference type="Proteomes" id="UP000279259">
    <property type="component" value="Unassembled WGS sequence"/>
</dbReference>
<dbReference type="CDD" id="cd12950">
    <property type="entry name" value="RRP7_Rrp7p"/>
    <property type="match status" value="1"/>
</dbReference>
<evidence type="ECO:0000313" key="5">
    <source>
        <dbReference type="EMBL" id="RSH82276.1"/>
    </source>
</evidence>
<dbReference type="PANTHER" id="PTHR13191">
    <property type="entry name" value="RIBOSOMAL RNA PROCESSING PROTEIN 7-RELATED"/>
    <property type="match status" value="1"/>
</dbReference>
<feature type="compositionally biased region" description="Acidic residues" evidence="3">
    <location>
        <begin position="130"/>
        <end position="147"/>
    </location>
</feature>
<feature type="region of interest" description="Disordered" evidence="3">
    <location>
        <begin position="51"/>
        <end position="204"/>
    </location>
</feature>
<sequence>MPKVTMKAKPSGPSKGSAAGGAQPSVPAKSNKSASAPTKAGQLYSNFLPIPLLLSSPTPIPSSSSKPLTTIGHHVPREDTVRGESPGGPGSAGGEGTICEMGVVESVEIGSGSGSGGGDVLEQAVKGLPLDEDSEDDEDEDEEEEGKDGEQDGEPRAEPRFMGTGEAILPRAKRSRKKKDSLPASVPDVIPLPPTDPRSTPLGPSGLRTAHITYLDAVSVSRALSYTGGPISLSTTSAIEPIGLEYYLSLHSALRPSLAAVKEFADSSMARFDHLHSLLLSSRAKQAGAGALVDEDGFTVVRDGKGAMGVGVAKRGFEKELANKKKSKAAGSGELVDFYKFQKVDRKRQELADLRAKFEEDKKKVDEMRRTKRFKPY</sequence>
<feature type="region of interest" description="Disordered" evidence="3">
    <location>
        <begin position="1"/>
        <end position="38"/>
    </location>
</feature>
<reference evidence="5 6" key="1">
    <citation type="submission" date="2018-11" db="EMBL/GenBank/DDBJ databases">
        <title>Genome sequence of Saitozyma podzolica DSM 27192.</title>
        <authorList>
            <person name="Aliyu H."/>
            <person name="Gorte O."/>
            <person name="Ochsenreither K."/>
        </authorList>
    </citation>
    <scope>NUCLEOTIDE SEQUENCE [LARGE SCALE GENOMIC DNA]</scope>
    <source>
        <strain evidence="5 6">DSM 27192</strain>
    </source>
</reference>
<feature type="compositionally biased region" description="Low complexity" evidence="3">
    <location>
        <begin position="51"/>
        <end position="71"/>
    </location>
</feature>
<dbReference type="Gene3D" id="6.10.250.1770">
    <property type="match status" value="1"/>
</dbReference>
<dbReference type="GO" id="GO:0006364">
    <property type="term" value="P:rRNA processing"/>
    <property type="evidence" value="ECO:0007669"/>
    <property type="project" value="TreeGrafter"/>
</dbReference>
<dbReference type="GO" id="GO:0034456">
    <property type="term" value="C:UTP-C complex"/>
    <property type="evidence" value="ECO:0007669"/>
    <property type="project" value="TreeGrafter"/>
</dbReference>
<feature type="compositionally biased region" description="Gly residues" evidence="3">
    <location>
        <begin position="85"/>
        <end position="96"/>
    </location>
</feature>
<dbReference type="GO" id="GO:0032545">
    <property type="term" value="C:CURI complex"/>
    <property type="evidence" value="ECO:0007669"/>
    <property type="project" value="TreeGrafter"/>
</dbReference>
<dbReference type="EMBL" id="RSCD01000027">
    <property type="protein sequence ID" value="RSH82276.1"/>
    <property type="molecule type" value="Genomic_DNA"/>
</dbReference>
<feature type="coiled-coil region" evidence="2">
    <location>
        <begin position="344"/>
        <end position="371"/>
    </location>
</feature>
<keyword evidence="6" id="KW-1185">Reference proteome</keyword>
<comment type="caution">
    <text evidence="5">The sequence shown here is derived from an EMBL/GenBank/DDBJ whole genome shotgun (WGS) entry which is preliminary data.</text>
</comment>
<dbReference type="PANTHER" id="PTHR13191:SF0">
    <property type="entry name" value="RIBOSOMAL RNA-PROCESSING PROTEIN 7 HOMOLOG A-RELATED"/>
    <property type="match status" value="1"/>
</dbReference>
<gene>
    <name evidence="5" type="primary">RRP7</name>
    <name evidence="5" type="ORF">EHS25_005986</name>
</gene>
<evidence type="ECO:0000256" key="2">
    <source>
        <dbReference type="SAM" id="Coils"/>
    </source>
</evidence>
<dbReference type="InterPro" id="IPR024326">
    <property type="entry name" value="RRP7_C"/>
</dbReference>
<comment type="similarity">
    <text evidence="1">Belongs to the RRP7 family.</text>
</comment>
<evidence type="ECO:0000313" key="6">
    <source>
        <dbReference type="Proteomes" id="UP000279259"/>
    </source>
</evidence>
<dbReference type="Pfam" id="PF12923">
    <property type="entry name" value="RRP7"/>
    <property type="match status" value="1"/>
</dbReference>